<gene>
    <name evidence="3" type="ORF">RCL2_002687100</name>
    <name evidence="2" type="ORF">RclHR1_03320014</name>
</gene>
<comment type="caution">
    <text evidence="2">The sequence shown here is derived from an EMBL/GenBank/DDBJ whole genome shotgun (WGS) entry which is preliminary data.</text>
</comment>
<dbReference type="EMBL" id="BEXD01002580">
    <property type="protein sequence ID" value="GBB98788.1"/>
    <property type="molecule type" value="Genomic_DNA"/>
</dbReference>
<dbReference type="OrthoDB" id="2355648at2759"/>
<dbReference type="AlphaFoldDB" id="A0A2Z6S3Y7"/>
<reference evidence="2 4" key="1">
    <citation type="submission" date="2017-11" db="EMBL/GenBank/DDBJ databases">
        <title>The genome of Rhizophagus clarus HR1 reveals common genetic basis of auxotrophy among arbuscular mycorrhizal fungi.</title>
        <authorList>
            <person name="Kobayashi Y."/>
        </authorList>
    </citation>
    <scope>NUCLEOTIDE SEQUENCE [LARGE SCALE GENOMIC DNA]</scope>
    <source>
        <strain evidence="2 4">HR1</strain>
    </source>
</reference>
<reference evidence="3" key="2">
    <citation type="submission" date="2019-10" db="EMBL/GenBank/DDBJ databases">
        <title>Conservation and host-specific expression of non-tandemly repeated heterogenous ribosome RNA gene in arbuscular mycorrhizal fungi.</title>
        <authorList>
            <person name="Maeda T."/>
            <person name="Kobayashi Y."/>
            <person name="Nakagawa T."/>
            <person name="Ezawa T."/>
            <person name="Yamaguchi K."/>
            <person name="Bino T."/>
            <person name="Nishimoto Y."/>
            <person name="Shigenobu S."/>
            <person name="Kawaguchi M."/>
        </authorList>
    </citation>
    <scope>NUCLEOTIDE SEQUENCE</scope>
    <source>
        <strain evidence="3">HR1</strain>
    </source>
</reference>
<name>A0A2Z6S3Y7_9GLOM</name>
<feature type="region of interest" description="Disordered" evidence="1">
    <location>
        <begin position="1"/>
        <end position="25"/>
    </location>
</feature>
<sequence length="187" mass="21941">MNQNDDFQSFQDNNSSSIPSSQTNGFISQENANLRQDVNFSSQYDSTSMGPQQTQINVPTTDSQIQSHPKKFDFRPYDDLVTYHIECESLTGDFILKLLNDQHDQPSYITQFKESKNRFIFFYRQLYDNQIFQITCEILPSPLNNNCLNHFCNIITEQNIKEQLTFAPYQKKYLKHHLESYLGNNLL</sequence>
<evidence type="ECO:0000313" key="2">
    <source>
        <dbReference type="EMBL" id="GBB98788.1"/>
    </source>
</evidence>
<keyword evidence="4" id="KW-1185">Reference proteome</keyword>
<dbReference type="Proteomes" id="UP000615446">
    <property type="component" value="Unassembled WGS sequence"/>
</dbReference>
<dbReference type="EMBL" id="BLAL01000285">
    <property type="protein sequence ID" value="GET00416.1"/>
    <property type="molecule type" value="Genomic_DNA"/>
</dbReference>
<accession>A0A2Z6S3Y7</accession>
<organism evidence="2 4">
    <name type="scientific">Rhizophagus clarus</name>
    <dbReference type="NCBI Taxonomy" id="94130"/>
    <lineage>
        <taxon>Eukaryota</taxon>
        <taxon>Fungi</taxon>
        <taxon>Fungi incertae sedis</taxon>
        <taxon>Mucoromycota</taxon>
        <taxon>Glomeromycotina</taxon>
        <taxon>Glomeromycetes</taxon>
        <taxon>Glomerales</taxon>
        <taxon>Glomeraceae</taxon>
        <taxon>Rhizophagus</taxon>
    </lineage>
</organism>
<protein>
    <submittedName>
        <fullName evidence="2">Uncharacterized protein</fullName>
    </submittedName>
</protein>
<evidence type="ECO:0000313" key="4">
    <source>
        <dbReference type="Proteomes" id="UP000247702"/>
    </source>
</evidence>
<evidence type="ECO:0000256" key="1">
    <source>
        <dbReference type="SAM" id="MobiDB-lite"/>
    </source>
</evidence>
<proteinExistence type="predicted"/>
<dbReference type="Proteomes" id="UP000247702">
    <property type="component" value="Unassembled WGS sequence"/>
</dbReference>
<evidence type="ECO:0000313" key="3">
    <source>
        <dbReference type="EMBL" id="GET00416.1"/>
    </source>
</evidence>